<dbReference type="InterPro" id="IPR035513">
    <property type="entry name" value="Invertase/methylesterase_inhib"/>
</dbReference>
<feature type="domain" description="Pectinesterase inhibitor" evidence="3">
    <location>
        <begin position="30"/>
        <end position="190"/>
    </location>
</feature>
<dbReference type="InterPro" id="IPR006501">
    <property type="entry name" value="Pectinesterase_inhib_dom"/>
</dbReference>
<name>A0ABD1RPV5_9LAMI</name>
<dbReference type="PANTHER" id="PTHR31080">
    <property type="entry name" value="PECTINESTERASE INHIBITOR-LIKE"/>
    <property type="match status" value="1"/>
</dbReference>
<accession>A0ABD1RPV5</accession>
<dbReference type="GO" id="GO:0046910">
    <property type="term" value="F:pectinesterase inhibitor activity"/>
    <property type="evidence" value="ECO:0007669"/>
    <property type="project" value="UniProtKB-ARBA"/>
</dbReference>
<dbReference type="Pfam" id="PF04043">
    <property type="entry name" value="PMEI"/>
    <property type="match status" value="1"/>
</dbReference>
<evidence type="ECO:0000313" key="4">
    <source>
        <dbReference type="EMBL" id="KAL2490049.1"/>
    </source>
</evidence>
<keyword evidence="1 2" id="KW-0732">Signal</keyword>
<dbReference type="Proteomes" id="UP001604277">
    <property type="component" value="Unassembled WGS sequence"/>
</dbReference>
<dbReference type="NCBIfam" id="TIGR01614">
    <property type="entry name" value="PME_inhib"/>
    <property type="match status" value="1"/>
</dbReference>
<evidence type="ECO:0000259" key="3">
    <source>
        <dbReference type="SMART" id="SM00856"/>
    </source>
</evidence>
<dbReference type="AlphaFoldDB" id="A0ABD1RPV5"/>
<feature type="signal peptide" evidence="2">
    <location>
        <begin position="1"/>
        <end position="21"/>
    </location>
</feature>
<evidence type="ECO:0000256" key="2">
    <source>
        <dbReference type="SAM" id="SignalP"/>
    </source>
</evidence>
<evidence type="ECO:0000256" key="1">
    <source>
        <dbReference type="ARBA" id="ARBA00022729"/>
    </source>
</evidence>
<organism evidence="4 5">
    <name type="scientific">Forsythia ovata</name>
    <dbReference type="NCBI Taxonomy" id="205694"/>
    <lineage>
        <taxon>Eukaryota</taxon>
        <taxon>Viridiplantae</taxon>
        <taxon>Streptophyta</taxon>
        <taxon>Embryophyta</taxon>
        <taxon>Tracheophyta</taxon>
        <taxon>Spermatophyta</taxon>
        <taxon>Magnoliopsida</taxon>
        <taxon>eudicotyledons</taxon>
        <taxon>Gunneridae</taxon>
        <taxon>Pentapetalae</taxon>
        <taxon>asterids</taxon>
        <taxon>lamiids</taxon>
        <taxon>Lamiales</taxon>
        <taxon>Oleaceae</taxon>
        <taxon>Forsythieae</taxon>
        <taxon>Forsythia</taxon>
    </lineage>
</organism>
<feature type="chain" id="PRO_5044832345" evidence="2">
    <location>
        <begin position="22"/>
        <end position="207"/>
    </location>
</feature>
<dbReference type="SUPFAM" id="SSF101148">
    <property type="entry name" value="Plant invertase/pectin methylesterase inhibitor"/>
    <property type="match status" value="1"/>
</dbReference>
<dbReference type="InterPro" id="IPR051955">
    <property type="entry name" value="PME_Inhibitor"/>
</dbReference>
<comment type="caution">
    <text evidence="4">The sequence shown here is derived from an EMBL/GenBank/DDBJ whole genome shotgun (WGS) entry which is preliminary data.</text>
</comment>
<gene>
    <name evidence="4" type="ORF">Fot_43341</name>
</gene>
<proteinExistence type="predicted"/>
<keyword evidence="5" id="KW-1185">Reference proteome</keyword>
<dbReference type="PANTHER" id="PTHR31080:SF207">
    <property type="entry name" value="PECTINESTERASE INHIBITOR 9"/>
    <property type="match status" value="1"/>
</dbReference>
<dbReference type="CDD" id="cd15798">
    <property type="entry name" value="PMEI-like_3"/>
    <property type="match status" value="1"/>
</dbReference>
<protein>
    <submittedName>
        <fullName evidence="4">Plant invertase/pectin methylesterase inhibitor superfamily protein</fullName>
    </submittedName>
</protein>
<dbReference type="EMBL" id="JBFOLJ010000012">
    <property type="protein sequence ID" value="KAL2490049.1"/>
    <property type="molecule type" value="Genomic_DNA"/>
</dbReference>
<sequence length="207" mass="22805">MANFSIHLLLLLSSHYMLVMANSATNSNPDSTNFIKKSCRATRYPALCIQCLSSYASKIRQSDLQLAQVAMAVSLSRARSTASFISKLGKMRGLKPREYRATKDCIEIMGDSVDQLSRSIKELGGMRRRIAGQDFAWHVSNVQTWVSAALTNENTCLDGFSGKAMNGNAKVAIRKRVLHVAQVTSNALALVNRFAARHRVAENTNLP</sequence>
<evidence type="ECO:0000313" key="5">
    <source>
        <dbReference type="Proteomes" id="UP001604277"/>
    </source>
</evidence>
<dbReference type="SMART" id="SM00856">
    <property type="entry name" value="PMEI"/>
    <property type="match status" value="1"/>
</dbReference>
<dbReference type="FunFam" id="1.20.140.40:FF:000005">
    <property type="entry name" value="Pectin methylesterase inhibitor 1"/>
    <property type="match status" value="1"/>
</dbReference>
<reference evidence="5" key="1">
    <citation type="submission" date="2024-07" db="EMBL/GenBank/DDBJ databases">
        <title>Two chromosome-level genome assemblies of Korean endemic species Abeliophyllum distichum and Forsythia ovata (Oleaceae).</title>
        <authorList>
            <person name="Jang H."/>
        </authorList>
    </citation>
    <scope>NUCLEOTIDE SEQUENCE [LARGE SCALE GENOMIC DNA]</scope>
</reference>
<dbReference type="Gene3D" id="1.20.140.40">
    <property type="entry name" value="Invertase/pectin methylesterase inhibitor family protein"/>
    <property type="match status" value="1"/>
</dbReference>